<sequence length="237" mass="27341">MGFYDVLSENYDKIFPMKKTTLEFIKDKIKGSSVVDLGCGTGNYSIELSKEGFKVIGIDLDEEMINKARKKSYLLDNKPEFIVGNMLEIDKLIENKVDFIFSIGNSIVHLENEKEILKLFKDSYNILNKNGRLLIQIVNYDRILNKNITSLPTINVPEEKLSFIRKYKLENNKIKFNTTIQKEDIQITNSIDLLPITKEKLEDMLETVGYNNIDFYGSFSGEDRNEDSFHTIVVANK</sequence>
<evidence type="ECO:0000313" key="4">
    <source>
        <dbReference type="EMBL" id="MBS4537225.1"/>
    </source>
</evidence>
<comment type="caution">
    <text evidence="4">The sequence shown here is derived from an EMBL/GenBank/DDBJ whole genome shotgun (WGS) entry which is preliminary data.</text>
</comment>
<dbReference type="SUPFAM" id="SSF53335">
    <property type="entry name" value="S-adenosyl-L-methionine-dependent methyltransferases"/>
    <property type="match status" value="1"/>
</dbReference>
<evidence type="ECO:0000256" key="1">
    <source>
        <dbReference type="ARBA" id="ARBA00022603"/>
    </source>
</evidence>
<dbReference type="Gene3D" id="2.20.25.110">
    <property type="entry name" value="S-adenosyl-L-methionine-dependent methyltransferases"/>
    <property type="match status" value="1"/>
</dbReference>
<dbReference type="AlphaFoldDB" id="A0A942USP0"/>
<evidence type="ECO:0000313" key="5">
    <source>
        <dbReference type="Proteomes" id="UP000724672"/>
    </source>
</evidence>
<proteinExistence type="predicted"/>
<keyword evidence="2" id="KW-0808">Transferase</keyword>
<protein>
    <submittedName>
        <fullName evidence="4">Class I SAM-dependent methyltransferase</fullName>
    </submittedName>
</protein>
<keyword evidence="1 4" id="KW-0489">Methyltransferase</keyword>
<dbReference type="PANTHER" id="PTHR43861">
    <property type="entry name" value="TRANS-ACONITATE 2-METHYLTRANSFERASE-RELATED"/>
    <property type="match status" value="1"/>
</dbReference>
<dbReference type="GO" id="GO:0008168">
    <property type="term" value="F:methyltransferase activity"/>
    <property type="evidence" value="ECO:0007669"/>
    <property type="project" value="UniProtKB-KW"/>
</dbReference>
<dbReference type="EMBL" id="WSFT01000013">
    <property type="protein sequence ID" value="MBS4537225.1"/>
    <property type="molecule type" value="Genomic_DNA"/>
</dbReference>
<dbReference type="Proteomes" id="UP000724672">
    <property type="component" value="Unassembled WGS sequence"/>
</dbReference>
<gene>
    <name evidence="4" type="ORF">GOQ27_02065</name>
</gene>
<name>A0A942USP0_9FIRM</name>
<keyword evidence="5" id="KW-1185">Reference proteome</keyword>
<reference evidence="4" key="1">
    <citation type="submission" date="2019-12" db="EMBL/GenBank/DDBJ databases">
        <title>Clostridiaceae gen. nov. sp. nov., isolated from sediment in Xinjiang, China.</title>
        <authorList>
            <person name="Zhang R."/>
        </authorList>
    </citation>
    <scope>NUCLEOTIDE SEQUENCE</scope>
    <source>
        <strain evidence="4">D2Q-11</strain>
    </source>
</reference>
<organism evidence="4 5">
    <name type="scientific">Anaeromonas frigoriresistens</name>
    <dbReference type="NCBI Taxonomy" id="2683708"/>
    <lineage>
        <taxon>Bacteria</taxon>
        <taxon>Bacillati</taxon>
        <taxon>Bacillota</taxon>
        <taxon>Tissierellia</taxon>
        <taxon>Tissierellales</taxon>
        <taxon>Thermohalobacteraceae</taxon>
        <taxon>Anaeromonas</taxon>
    </lineage>
</organism>
<accession>A0A942USP0</accession>
<feature type="domain" description="Methyltransferase" evidence="3">
    <location>
        <begin position="34"/>
        <end position="131"/>
    </location>
</feature>
<dbReference type="CDD" id="cd02440">
    <property type="entry name" value="AdoMet_MTases"/>
    <property type="match status" value="1"/>
</dbReference>
<dbReference type="GO" id="GO:0032259">
    <property type="term" value="P:methylation"/>
    <property type="evidence" value="ECO:0007669"/>
    <property type="project" value="UniProtKB-KW"/>
</dbReference>
<dbReference type="InterPro" id="IPR029063">
    <property type="entry name" value="SAM-dependent_MTases_sf"/>
</dbReference>
<dbReference type="PANTHER" id="PTHR43861:SF1">
    <property type="entry name" value="TRANS-ACONITATE 2-METHYLTRANSFERASE"/>
    <property type="match status" value="1"/>
</dbReference>
<evidence type="ECO:0000256" key="2">
    <source>
        <dbReference type="ARBA" id="ARBA00022679"/>
    </source>
</evidence>
<evidence type="ECO:0000259" key="3">
    <source>
        <dbReference type="Pfam" id="PF13649"/>
    </source>
</evidence>
<dbReference type="RefSeq" id="WP_203365151.1">
    <property type="nucleotide sequence ID" value="NZ_WSFT01000013.1"/>
</dbReference>
<dbReference type="Pfam" id="PF13649">
    <property type="entry name" value="Methyltransf_25"/>
    <property type="match status" value="1"/>
</dbReference>
<dbReference type="Gene3D" id="3.40.50.150">
    <property type="entry name" value="Vaccinia Virus protein VP39"/>
    <property type="match status" value="1"/>
</dbReference>
<dbReference type="InterPro" id="IPR041698">
    <property type="entry name" value="Methyltransf_25"/>
</dbReference>